<reference evidence="2 3" key="1">
    <citation type="submission" date="2021-06" db="EMBL/GenBank/DDBJ databases">
        <title>Caerostris extrusa draft genome.</title>
        <authorList>
            <person name="Kono N."/>
            <person name="Arakawa K."/>
        </authorList>
    </citation>
    <scope>NUCLEOTIDE SEQUENCE [LARGE SCALE GENOMIC DNA]</scope>
</reference>
<proteinExistence type="predicted"/>
<comment type="caution">
    <text evidence="2">The sequence shown here is derived from an EMBL/GenBank/DDBJ whole genome shotgun (WGS) entry which is preliminary data.</text>
</comment>
<name>A0AAV4NRL4_CAEEX</name>
<keyword evidence="1" id="KW-0812">Transmembrane</keyword>
<keyword evidence="1" id="KW-0472">Membrane</keyword>
<keyword evidence="1" id="KW-1133">Transmembrane helix</keyword>
<evidence type="ECO:0000313" key="3">
    <source>
        <dbReference type="Proteomes" id="UP001054945"/>
    </source>
</evidence>
<accession>A0AAV4NRL4</accession>
<gene>
    <name evidence="2" type="ORF">CEXT_556981</name>
</gene>
<feature type="transmembrane region" description="Helical" evidence="1">
    <location>
        <begin position="113"/>
        <end position="139"/>
    </location>
</feature>
<evidence type="ECO:0000256" key="1">
    <source>
        <dbReference type="SAM" id="Phobius"/>
    </source>
</evidence>
<dbReference type="Proteomes" id="UP001054945">
    <property type="component" value="Unassembled WGS sequence"/>
</dbReference>
<evidence type="ECO:0008006" key="4">
    <source>
        <dbReference type="Google" id="ProtNLM"/>
    </source>
</evidence>
<dbReference type="AlphaFoldDB" id="A0AAV4NRL4"/>
<sequence length="141" mass="15624">MPTEVGVDEEKSGLLSIVRSEIIAWILDSTLFFLPLVRLPSGSYLTVEALFNNFEDDTKTNKERTLMAHCHYNVAGKSKHVLANRLLVTSDLCVSPTVTRSTQFTPNAIMARLLSIVFLIVCGSPNTTFYFAVASFGLYQS</sequence>
<dbReference type="EMBL" id="BPLR01021130">
    <property type="protein sequence ID" value="GIX86321.1"/>
    <property type="molecule type" value="Genomic_DNA"/>
</dbReference>
<evidence type="ECO:0000313" key="2">
    <source>
        <dbReference type="EMBL" id="GIX86321.1"/>
    </source>
</evidence>
<organism evidence="2 3">
    <name type="scientific">Caerostris extrusa</name>
    <name type="common">Bark spider</name>
    <name type="synonym">Caerostris bankana</name>
    <dbReference type="NCBI Taxonomy" id="172846"/>
    <lineage>
        <taxon>Eukaryota</taxon>
        <taxon>Metazoa</taxon>
        <taxon>Ecdysozoa</taxon>
        <taxon>Arthropoda</taxon>
        <taxon>Chelicerata</taxon>
        <taxon>Arachnida</taxon>
        <taxon>Araneae</taxon>
        <taxon>Araneomorphae</taxon>
        <taxon>Entelegynae</taxon>
        <taxon>Araneoidea</taxon>
        <taxon>Araneidae</taxon>
        <taxon>Caerostris</taxon>
    </lineage>
</organism>
<protein>
    <recommendedName>
        <fullName evidence="4">G-protein coupled receptors family 1 profile domain-containing protein</fullName>
    </recommendedName>
</protein>
<keyword evidence="3" id="KW-1185">Reference proteome</keyword>